<dbReference type="EMBL" id="ODYU01000738">
    <property type="protein sequence ID" value="SOQ35976.1"/>
    <property type="molecule type" value="Genomic_DNA"/>
</dbReference>
<gene>
    <name evidence="2" type="ORF">SFRICE_005160</name>
</gene>
<dbReference type="AlphaFoldDB" id="A0A2H1V5C4"/>
<feature type="region of interest" description="Disordered" evidence="1">
    <location>
        <begin position="1"/>
        <end position="48"/>
    </location>
</feature>
<evidence type="ECO:0000256" key="1">
    <source>
        <dbReference type="SAM" id="MobiDB-lite"/>
    </source>
</evidence>
<accession>A0A2H1V5C4</accession>
<sequence length="164" mass="18030">MEYGAKEHTGYLMVSDQRHPWTPATPEESQTAQSDASGAPSRSPLVGTPRTGHSFALHHICIFASWDRGTRNEACAYLAGNTNTLSALTENIGAERRPVLIWSNNDVIKNFQQKPSNILPDSGIEPETPCPAVALTTTRPTRQNLRVACASFNKYNSRLFLCSK</sequence>
<name>A0A2H1V5C4_SPOFR</name>
<evidence type="ECO:0000313" key="2">
    <source>
        <dbReference type="EMBL" id="SOQ35976.1"/>
    </source>
</evidence>
<reference evidence="2" key="1">
    <citation type="submission" date="2016-07" db="EMBL/GenBank/DDBJ databases">
        <authorList>
            <person name="Bretaudeau A."/>
        </authorList>
    </citation>
    <scope>NUCLEOTIDE SEQUENCE</scope>
    <source>
        <strain evidence="2">Rice</strain>
        <tissue evidence="2">Whole body</tissue>
    </source>
</reference>
<organism evidence="2">
    <name type="scientific">Spodoptera frugiperda</name>
    <name type="common">Fall armyworm</name>
    <dbReference type="NCBI Taxonomy" id="7108"/>
    <lineage>
        <taxon>Eukaryota</taxon>
        <taxon>Metazoa</taxon>
        <taxon>Ecdysozoa</taxon>
        <taxon>Arthropoda</taxon>
        <taxon>Hexapoda</taxon>
        <taxon>Insecta</taxon>
        <taxon>Pterygota</taxon>
        <taxon>Neoptera</taxon>
        <taxon>Endopterygota</taxon>
        <taxon>Lepidoptera</taxon>
        <taxon>Glossata</taxon>
        <taxon>Ditrysia</taxon>
        <taxon>Noctuoidea</taxon>
        <taxon>Noctuidae</taxon>
        <taxon>Amphipyrinae</taxon>
        <taxon>Spodoptera</taxon>
    </lineage>
</organism>
<protein>
    <submittedName>
        <fullName evidence="2">SFRICE_005160</fullName>
    </submittedName>
</protein>
<feature type="compositionally biased region" description="Polar residues" evidence="1">
    <location>
        <begin position="27"/>
        <end position="36"/>
    </location>
</feature>
<proteinExistence type="predicted"/>